<dbReference type="Pfam" id="PF02557">
    <property type="entry name" value="VanY"/>
    <property type="match status" value="1"/>
</dbReference>
<dbReference type="InterPro" id="IPR009045">
    <property type="entry name" value="Zn_M74/Hedgehog-like"/>
</dbReference>
<sequence length="284" mass="33550">MEKTQKIIWKFILSLIMLVLVFFVFVPYFTSDFLDLRQKRENEENYQKFLKEELVKKEAEIKEEQKIFLMGKFDPAIRENFILIPPEYTVGENKMYLRKETYEAYLQMRNAAIVDGINLKIASATRNFDYQKNLWNNKWTGITIVDGQDLSKSIPGEQERFKKILEYSAVPGTSRHHWGTDIDINDANPSYFDKEKGEKEYDWLIKNASFFGFCQTYNLKNTGRVIGYNEEKWHWSYLPLARTLTQEYKNLIKDENINGFLGDEYVAGQDLINNYVLSINPNCI</sequence>
<evidence type="ECO:0000256" key="2">
    <source>
        <dbReference type="SAM" id="Phobius"/>
    </source>
</evidence>
<evidence type="ECO:0000259" key="3">
    <source>
        <dbReference type="Pfam" id="PF02557"/>
    </source>
</evidence>
<keyword evidence="2" id="KW-0472">Membrane</keyword>
<reference evidence="4 5" key="1">
    <citation type="journal article" date="2016" name="Nat. Commun.">
        <title>Thousands of microbial genomes shed light on interconnected biogeochemical processes in an aquifer system.</title>
        <authorList>
            <person name="Anantharaman K."/>
            <person name="Brown C.T."/>
            <person name="Hug L.A."/>
            <person name="Sharon I."/>
            <person name="Castelle C.J."/>
            <person name="Probst A.J."/>
            <person name="Thomas B.C."/>
            <person name="Singh A."/>
            <person name="Wilkins M.J."/>
            <person name="Karaoz U."/>
            <person name="Brodie E.L."/>
            <person name="Williams K.H."/>
            <person name="Hubbard S.S."/>
            <person name="Banfield J.F."/>
        </authorList>
    </citation>
    <scope>NUCLEOTIDE SEQUENCE [LARGE SCALE GENOMIC DNA]</scope>
</reference>
<protein>
    <recommendedName>
        <fullName evidence="3">D-alanyl-D-alanine carboxypeptidase-like core domain-containing protein</fullName>
    </recommendedName>
</protein>
<dbReference type="PANTHER" id="PTHR34385">
    <property type="entry name" value="D-ALANYL-D-ALANINE CARBOXYPEPTIDASE"/>
    <property type="match status" value="1"/>
</dbReference>
<name>A0A1F6W785_9BACT</name>
<evidence type="ECO:0000313" key="4">
    <source>
        <dbReference type="EMBL" id="OGI77662.1"/>
    </source>
</evidence>
<gene>
    <name evidence="4" type="ORF">A3B85_02820</name>
</gene>
<feature type="coiled-coil region" evidence="1">
    <location>
        <begin position="40"/>
        <end position="67"/>
    </location>
</feature>
<keyword evidence="1" id="KW-0175">Coiled coil</keyword>
<keyword evidence="2" id="KW-0812">Transmembrane</keyword>
<feature type="transmembrane region" description="Helical" evidence="2">
    <location>
        <begin position="7"/>
        <end position="29"/>
    </location>
</feature>
<keyword evidence="2" id="KW-1133">Transmembrane helix</keyword>
<evidence type="ECO:0000313" key="5">
    <source>
        <dbReference type="Proteomes" id="UP000178374"/>
    </source>
</evidence>
<dbReference type="AlphaFoldDB" id="A0A1F6W785"/>
<dbReference type="CDD" id="cd14847">
    <property type="entry name" value="DD-carboxypeptidase_like"/>
    <property type="match status" value="1"/>
</dbReference>
<feature type="domain" description="D-alanyl-D-alanine carboxypeptidase-like core" evidence="3">
    <location>
        <begin position="95"/>
        <end position="239"/>
    </location>
</feature>
<evidence type="ECO:0000256" key="1">
    <source>
        <dbReference type="SAM" id="Coils"/>
    </source>
</evidence>
<organism evidence="4 5">
    <name type="scientific">Candidatus Nomurabacteria bacterium RIFCSPHIGHO2_02_FULL_37_13</name>
    <dbReference type="NCBI Taxonomy" id="1801750"/>
    <lineage>
        <taxon>Bacteria</taxon>
        <taxon>Candidatus Nomuraibacteriota</taxon>
    </lineage>
</organism>
<dbReference type="STRING" id="1801750.A3B85_02820"/>
<dbReference type="GO" id="GO:0008233">
    <property type="term" value="F:peptidase activity"/>
    <property type="evidence" value="ECO:0007669"/>
    <property type="project" value="InterPro"/>
</dbReference>
<accession>A0A1F6W785</accession>
<dbReference type="InterPro" id="IPR052179">
    <property type="entry name" value="DD-CPase-like"/>
</dbReference>
<proteinExistence type="predicted"/>
<dbReference type="SUPFAM" id="SSF55166">
    <property type="entry name" value="Hedgehog/DD-peptidase"/>
    <property type="match status" value="1"/>
</dbReference>
<comment type="caution">
    <text evidence="4">The sequence shown here is derived from an EMBL/GenBank/DDBJ whole genome shotgun (WGS) entry which is preliminary data.</text>
</comment>
<dbReference type="Proteomes" id="UP000178374">
    <property type="component" value="Unassembled WGS sequence"/>
</dbReference>
<dbReference type="GO" id="GO:0006508">
    <property type="term" value="P:proteolysis"/>
    <property type="evidence" value="ECO:0007669"/>
    <property type="project" value="InterPro"/>
</dbReference>
<dbReference type="InterPro" id="IPR003709">
    <property type="entry name" value="VanY-like_core_dom"/>
</dbReference>
<dbReference type="PANTHER" id="PTHR34385:SF1">
    <property type="entry name" value="PEPTIDOGLYCAN L-ALANYL-D-GLUTAMATE ENDOPEPTIDASE CWLK"/>
    <property type="match status" value="1"/>
</dbReference>
<dbReference type="EMBL" id="MFUA01000004">
    <property type="protein sequence ID" value="OGI77662.1"/>
    <property type="molecule type" value="Genomic_DNA"/>
</dbReference>
<dbReference type="Gene3D" id="3.30.1380.10">
    <property type="match status" value="1"/>
</dbReference>